<proteinExistence type="inferred from homology"/>
<dbReference type="Pfam" id="PF03129">
    <property type="entry name" value="HGTP_anticodon"/>
    <property type="match status" value="1"/>
</dbReference>
<keyword evidence="4 8" id="KW-0547">Nucleotide-binding</keyword>
<dbReference type="AlphaFoldDB" id="A0AAE2V8P8"/>
<dbReference type="InterPro" id="IPR006195">
    <property type="entry name" value="aa-tRNA-synth_II"/>
</dbReference>
<feature type="binding site" evidence="9">
    <location>
        <position position="125"/>
    </location>
    <ligand>
        <name>L-histidine</name>
        <dbReference type="ChEBI" id="CHEBI:57595"/>
    </ligand>
</feature>
<dbReference type="NCBIfam" id="TIGR00442">
    <property type="entry name" value="hisS"/>
    <property type="match status" value="1"/>
</dbReference>
<dbReference type="InterPro" id="IPR015807">
    <property type="entry name" value="His-tRNA-ligase"/>
</dbReference>
<dbReference type="GO" id="GO:0004821">
    <property type="term" value="F:histidine-tRNA ligase activity"/>
    <property type="evidence" value="ECO:0007669"/>
    <property type="project" value="UniProtKB-UniRule"/>
</dbReference>
<dbReference type="InterPro" id="IPR004516">
    <property type="entry name" value="HisRS/HisZ"/>
</dbReference>
<dbReference type="Proteomes" id="UP000634206">
    <property type="component" value="Unassembled WGS sequence"/>
</dbReference>
<evidence type="ECO:0000256" key="1">
    <source>
        <dbReference type="ARBA" id="ARBA00008226"/>
    </source>
</evidence>
<comment type="catalytic activity">
    <reaction evidence="7 8">
        <text>tRNA(His) + L-histidine + ATP = L-histidyl-tRNA(His) + AMP + diphosphate + H(+)</text>
        <dbReference type="Rhea" id="RHEA:17313"/>
        <dbReference type="Rhea" id="RHEA-COMP:9665"/>
        <dbReference type="Rhea" id="RHEA-COMP:9689"/>
        <dbReference type="ChEBI" id="CHEBI:15378"/>
        <dbReference type="ChEBI" id="CHEBI:30616"/>
        <dbReference type="ChEBI" id="CHEBI:33019"/>
        <dbReference type="ChEBI" id="CHEBI:57595"/>
        <dbReference type="ChEBI" id="CHEBI:78442"/>
        <dbReference type="ChEBI" id="CHEBI:78527"/>
        <dbReference type="ChEBI" id="CHEBI:456215"/>
        <dbReference type="EC" id="6.1.1.21"/>
    </reaction>
</comment>
<dbReference type="GO" id="GO:0005524">
    <property type="term" value="F:ATP binding"/>
    <property type="evidence" value="ECO:0007669"/>
    <property type="project" value="UniProtKB-UniRule"/>
</dbReference>
<dbReference type="InterPro" id="IPR045864">
    <property type="entry name" value="aa-tRNA-synth_II/BPL/LPL"/>
</dbReference>
<dbReference type="SUPFAM" id="SSF55681">
    <property type="entry name" value="Class II aaRS and biotin synthetases"/>
    <property type="match status" value="1"/>
</dbReference>
<dbReference type="SUPFAM" id="SSF52954">
    <property type="entry name" value="Class II aaRS ABD-related"/>
    <property type="match status" value="1"/>
</dbReference>
<keyword evidence="3 8" id="KW-0436">Ligase</keyword>
<keyword evidence="8" id="KW-0963">Cytoplasm</keyword>
<evidence type="ECO:0000313" key="12">
    <source>
        <dbReference type="Proteomes" id="UP000634206"/>
    </source>
</evidence>
<evidence type="ECO:0000256" key="7">
    <source>
        <dbReference type="ARBA" id="ARBA00047639"/>
    </source>
</evidence>
<dbReference type="PANTHER" id="PTHR43707:SF1">
    <property type="entry name" value="HISTIDINE--TRNA LIGASE, MITOCHONDRIAL-RELATED"/>
    <property type="match status" value="1"/>
</dbReference>
<dbReference type="HAMAP" id="MF_00127">
    <property type="entry name" value="His_tRNA_synth"/>
    <property type="match status" value="1"/>
</dbReference>
<comment type="caution">
    <text evidence="11">The sequence shown here is derived from an EMBL/GenBank/DDBJ whole genome shotgun (WGS) entry which is preliminary data.</text>
</comment>
<feature type="binding site" evidence="9">
    <location>
        <begin position="81"/>
        <end position="83"/>
    </location>
    <ligand>
        <name>L-histidine</name>
        <dbReference type="ChEBI" id="CHEBI:57595"/>
    </ligand>
</feature>
<evidence type="ECO:0000259" key="10">
    <source>
        <dbReference type="PROSITE" id="PS50862"/>
    </source>
</evidence>
<dbReference type="InterPro" id="IPR036621">
    <property type="entry name" value="Anticodon-bd_dom_sf"/>
</dbReference>
<keyword evidence="6 8" id="KW-0030">Aminoacyl-tRNA synthetase</keyword>
<evidence type="ECO:0000256" key="9">
    <source>
        <dbReference type="PIRSR" id="PIRSR001549-1"/>
    </source>
</evidence>
<dbReference type="Gene3D" id="3.30.930.10">
    <property type="entry name" value="Bira Bifunctional Protein, Domain 2"/>
    <property type="match status" value="1"/>
</dbReference>
<keyword evidence="8" id="KW-0067">ATP-binding</keyword>
<dbReference type="InterPro" id="IPR004154">
    <property type="entry name" value="Anticodon-bd"/>
</dbReference>
<keyword evidence="5 8" id="KW-0648">Protein biosynthesis</keyword>
<reference evidence="11" key="1">
    <citation type="submission" date="2021-01" db="EMBL/GenBank/DDBJ databases">
        <title>Modified the classification status of verrucomicrobia.</title>
        <authorList>
            <person name="Feng X."/>
        </authorList>
    </citation>
    <scope>NUCLEOTIDE SEQUENCE</scope>
    <source>
        <strain evidence="11">5K15</strain>
    </source>
</reference>
<comment type="subunit">
    <text evidence="2 8">Homodimer.</text>
</comment>
<dbReference type="CDD" id="cd00773">
    <property type="entry name" value="HisRS-like_core"/>
    <property type="match status" value="1"/>
</dbReference>
<accession>A0AAE2V8P8</accession>
<feature type="binding site" evidence="9">
    <location>
        <position position="129"/>
    </location>
    <ligand>
        <name>L-histidine</name>
        <dbReference type="ChEBI" id="CHEBI:57595"/>
    </ligand>
</feature>
<feature type="binding site" evidence="9">
    <location>
        <begin position="256"/>
        <end position="257"/>
    </location>
    <ligand>
        <name>L-histidine</name>
        <dbReference type="ChEBI" id="CHEBI:57595"/>
    </ligand>
</feature>
<evidence type="ECO:0000256" key="3">
    <source>
        <dbReference type="ARBA" id="ARBA00022598"/>
    </source>
</evidence>
<dbReference type="GO" id="GO:0006427">
    <property type="term" value="P:histidyl-tRNA aminoacylation"/>
    <property type="evidence" value="ECO:0007669"/>
    <property type="project" value="UniProtKB-UniRule"/>
</dbReference>
<dbReference type="PANTHER" id="PTHR43707">
    <property type="entry name" value="HISTIDYL-TRNA SYNTHETASE"/>
    <property type="match status" value="1"/>
</dbReference>
<evidence type="ECO:0000256" key="2">
    <source>
        <dbReference type="ARBA" id="ARBA00011738"/>
    </source>
</evidence>
<comment type="subcellular location">
    <subcellularLocation>
        <location evidence="8">Cytoplasm</location>
    </subcellularLocation>
</comment>
<dbReference type="Pfam" id="PF13393">
    <property type="entry name" value="tRNA-synt_His"/>
    <property type="match status" value="2"/>
</dbReference>
<organism evidence="11 12">
    <name type="scientific">Oceaniferula flava</name>
    <dbReference type="NCBI Taxonomy" id="2800421"/>
    <lineage>
        <taxon>Bacteria</taxon>
        <taxon>Pseudomonadati</taxon>
        <taxon>Verrucomicrobiota</taxon>
        <taxon>Verrucomicrobiia</taxon>
        <taxon>Verrucomicrobiales</taxon>
        <taxon>Verrucomicrobiaceae</taxon>
        <taxon>Oceaniferula</taxon>
    </lineage>
</organism>
<dbReference type="RefSeq" id="WP_309490450.1">
    <property type="nucleotide sequence ID" value="NZ_JAENIG010000008.1"/>
</dbReference>
<gene>
    <name evidence="8 11" type="primary">hisS</name>
    <name evidence="11" type="ORF">JIN83_12765</name>
</gene>
<dbReference type="PROSITE" id="PS50862">
    <property type="entry name" value="AA_TRNA_LIGASE_II"/>
    <property type="match status" value="1"/>
</dbReference>
<evidence type="ECO:0000256" key="5">
    <source>
        <dbReference type="ARBA" id="ARBA00022917"/>
    </source>
</evidence>
<evidence type="ECO:0000256" key="6">
    <source>
        <dbReference type="ARBA" id="ARBA00023146"/>
    </source>
</evidence>
<dbReference type="InterPro" id="IPR041715">
    <property type="entry name" value="HisRS-like_core"/>
</dbReference>
<dbReference type="EC" id="6.1.1.21" evidence="8"/>
<protein>
    <recommendedName>
        <fullName evidence="8">Histidine--tRNA ligase</fullName>
        <ecNumber evidence="8">6.1.1.21</ecNumber>
    </recommendedName>
    <alternativeName>
        <fullName evidence="8">Histidyl-tRNA synthetase</fullName>
        <shortName evidence="8">HisRS</shortName>
    </alternativeName>
</protein>
<keyword evidence="12" id="KW-1185">Reference proteome</keyword>
<comment type="similarity">
    <text evidence="1 8">Belongs to the class-II aminoacyl-tRNA synthetase family.</text>
</comment>
<name>A0AAE2V8P8_9BACT</name>
<evidence type="ECO:0000313" key="11">
    <source>
        <dbReference type="EMBL" id="MBK1855837.1"/>
    </source>
</evidence>
<dbReference type="GO" id="GO:0005737">
    <property type="term" value="C:cytoplasm"/>
    <property type="evidence" value="ECO:0007669"/>
    <property type="project" value="UniProtKB-SubCell"/>
</dbReference>
<evidence type="ECO:0000256" key="8">
    <source>
        <dbReference type="HAMAP-Rule" id="MF_00127"/>
    </source>
</evidence>
<feature type="binding site" evidence="9">
    <location>
        <position position="111"/>
    </location>
    <ligand>
        <name>L-histidine</name>
        <dbReference type="ChEBI" id="CHEBI:57595"/>
    </ligand>
</feature>
<dbReference type="PIRSF" id="PIRSF001549">
    <property type="entry name" value="His-tRNA_synth"/>
    <property type="match status" value="1"/>
</dbReference>
<feature type="domain" description="Aminoacyl-transfer RNA synthetases class-II family profile" evidence="10">
    <location>
        <begin position="22"/>
        <end position="295"/>
    </location>
</feature>
<sequence length="429" mass="47762">MADKQFQSLPGFRDFTPRDCAVRNYLFSVWRDVAHRYGFSEYEAPIVESTDLYLKKSGGELTTQLFRFEDQGGRDITLRPELTASLARIVGANQRDFPKPLKWFEIGPCFRYEKPQKGRGREFIQFNADILGEGSASADAELIAMAIDTMLSLGFREGDFVIRASDRESWLFFCETHQISDPAAFLPIIDRLEKLKPEAVDAQLEPFGVTRKQVDAFINDPENASPAFREIQNNLEARGLGKYLELDLTIVRGLAYYTGAVFEIFDTHKSMRAVAGGGRYDGLLSTLSNGSADLPATGFAMGDMVIRNFIEETPNALLEMEAWMARNPACDVYVVIADESKRNEALGIIAKLRTAGISVDFGMSQLNVGKQFKKAQQSGARFALVIGAEYPEMQLKILSSRTEATIHPNTDIVEAIQDHLNSPDGPLIA</sequence>
<evidence type="ECO:0000256" key="4">
    <source>
        <dbReference type="ARBA" id="ARBA00022741"/>
    </source>
</evidence>
<dbReference type="Gene3D" id="3.40.50.800">
    <property type="entry name" value="Anticodon-binding domain"/>
    <property type="match status" value="1"/>
</dbReference>
<dbReference type="EMBL" id="JAENIG010000008">
    <property type="protein sequence ID" value="MBK1855837.1"/>
    <property type="molecule type" value="Genomic_DNA"/>
</dbReference>
<feature type="binding site" evidence="9">
    <location>
        <position position="252"/>
    </location>
    <ligand>
        <name>L-histidine</name>
        <dbReference type="ChEBI" id="CHEBI:57595"/>
    </ligand>
</feature>